<evidence type="ECO:0000256" key="1">
    <source>
        <dbReference type="ARBA" id="ARBA00010272"/>
    </source>
</evidence>
<dbReference type="PANTHER" id="PTHR33777:SF1">
    <property type="entry name" value="UPF0045 PROTEIN ECM15"/>
    <property type="match status" value="1"/>
</dbReference>
<dbReference type="Gene3D" id="3.30.70.930">
    <property type="match status" value="1"/>
</dbReference>
<comment type="caution">
    <text evidence="3">The sequence shown here is derived from an EMBL/GenBank/DDBJ whole genome shotgun (WGS) entry which is preliminary data.</text>
</comment>
<keyword evidence="4" id="KW-1185">Reference proteome</keyword>
<gene>
    <name evidence="3" type="ORF">E4633_02055</name>
</gene>
<reference evidence="3 4" key="1">
    <citation type="submission" date="2019-04" db="EMBL/GenBank/DDBJ databases">
        <title>Geobacter oryzae sp. nov., ferric-reducing bacteria isolated from paddy soil.</title>
        <authorList>
            <person name="Xu Z."/>
            <person name="Masuda Y."/>
            <person name="Itoh H."/>
            <person name="Senoo K."/>
        </authorList>
    </citation>
    <scope>NUCLEOTIDE SEQUENCE [LARGE SCALE GENOMIC DNA]</scope>
    <source>
        <strain evidence="3 4">Red111</strain>
    </source>
</reference>
<dbReference type="AlphaFoldDB" id="A0A4S1CKP1"/>
<dbReference type="SUPFAM" id="SSF89957">
    <property type="entry name" value="MTH1187/YkoF-like"/>
    <property type="match status" value="1"/>
</dbReference>
<accession>A0A4S1CKP1</accession>
<dbReference type="InterPro" id="IPR029756">
    <property type="entry name" value="MTH1187/YkoF-like"/>
</dbReference>
<dbReference type="Pfam" id="PF01910">
    <property type="entry name" value="Thiamine_BP"/>
    <property type="match status" value="1"/>
</dbReference>
<dbReference type="NCBIfam" id="TIGR00106">
    <property type="entry name" value="MTH1187 family thiamine-binding protein"/>
    <property type="match status" value="1"/>
</dbReference>
<dbReference type="InterPro" id="IPR002767">
    <property type="entry name" value="Thiamine_BP"/>
</dbReference>
<protein>
    <submittedName>
        <fullName evidence="3">MTH1187 family thiamine-binding protein</fullName>
    </submittedName>
</protein>
<dbReference type="RefSeq" id="WP_135868609.1">
    <property type="nucleotide sequence ID" value="NZ_SRSC01000001.1"/>
</dbReference>
<comment type="similarity">
    <text evidence="1">Belongs to the UPF0045 family.</text>
</comment>
<evidence type="ECO:0000313" key="3">
    <source>
        <dbReference type="EMBL" id="TGU74275.1"/>
    </source>
</evidence>
<evidence type="ECO:0000313" key="4">
    <source>
        <dbReference type="Proteomes" id="UP000306416"/>
    </source>
</evidence>
<evidence type="ECO:0000259" key="2">
    <source>
        <dbReference type="Pfam" id="PF01910"/>
    </source>
</evidence>
<dbReference type="EMBL" id="SRSC01000001">
    <property type="protein sequence ID" value="TGU74275.1"/>
    <property type="molecule type" value="Genomic_DNA"/>
</dbReference>
<feature type="domain" description="Thiamine-binding protein" evidence="2">
    <location>
        <begin position="5"/>
        <end position="95"/>
    </location>
</feature>
<sequence>MKVMVDLCIVPLGVGVSLSSYIAACEKVLADAGLKTALHSYGTNIEGEWDDVFAAIKRCHETVHAMGAPRITTTVKLGTRTDREQTMEDKIRSVQEKM</sequence>
<name>A0A4S1CKP1_9BACT</name>
<dbReference type="Proteomes" id="UP000306416">
    <property type="component" value="Unassembled WGS sequence"/>
</dbReference>
<dbReference type="InterPro" id="IPR051614">
    <property type="entry name" value="UPF0045_domain"/>
</dbReference>
<proteinExistence type="inferred from homology"/>
<dbReference type="PANTHER" id="PTHR33777">
    <property type="entry name" value="UPF0045 PROTEIN ECM15"/>
    <property type="match status" value="1"/>
</dbReference>
<dbReference type="GO" id="GO:0005829">
    <property type="term" value="C:cytosol"/>
    <property type="evidence" value="ECO:0007669"/>
    <property type="project" value="TreeGrafter"/>
</dbReference>
<organism evidence="3 4">
    <name type="scientific">Geomonas terrae</name>
    <dbReference type="NCBI Taxonomy" id="2562681"/>
    <lineage>
        <taxon>Bacteria</taxon>
        <taxon>Pseudomonadati</taxon>
        <taxon>Thermodesulfobacteriota</taxon>
        <taxon>Desulfuromonadia</taxon>
        <taxon>Geobacterales</taxon>
        <taxon>Geobacteraceae</taxon>
        <taxon>Geomonas</taxon>
    </lineage>
</organism>